<protein>
    <submittedName>
        <fullName evidence="3">Type I restriction-modification system, S subunit</fullName>
    </submittedName>
</protein>
<feature type="chain" id="PRO_5005573079" evidence="2">
    <location>
        <begin position="27"/>
        <end position="101"/>
    </location>
</feature>
<proteinExistence type="predicted"/>
<keyword evidence="4" id="KW-1185">Reference proteome</keyword>
<reference evidence="3 4" key="1">
    <citation type="journal article" date="2015" name="Genome Biol. Evol.">
        <title>The genome of winter moth (Operophtera brumata) provides a genomic perspective on sexual dimorphism and phenology.</title>
        <authorList>
            <person name="Derks M.F."/>
            <person name="Smit S."/>
            <person name="Salis L."/>
            <person name="Schijlen E."/>
            <person name="Bossers A."/>
            <person name="Mateman C."/>
            <person name="Pijl A.S."/>
            <person name="de Ridder D."/>
            <person name="Groenen M.A."/>
            <person name="Visser M.E."/>
            <person name="Megens H.J."/>
        </authorList>
    </citation>
    <scope>NUCLEOTIDE SEQUENCE [LARGE SCALE GENOMIC DNA]</scope>
    <source>
        <strain evidence="3">WM2013NL</strain>
        <tissue evidence="3">Head and thorax</tissue>
    </source>
</reference>
<dbReference type="Proteomes" id="UP000037510">
    <property type="component" value="Unassembled WGS sequence"/>
</dbReference>
<evidence type="ECO:0000256" key="2">
    <source>
        <dbReference type="SAM" id="SignalP"/>
    </source>
</evidence>
<feature type="region of interest" description="Disordered" evidence="1">
    <location>
        <begin position="34"/>
        <end position="61"/>
    </location>
</feature>
<accession>A0A0L7L8L9</accession>
<dbReference type="PROSITE" id="PS51257">
    <property type="entry name" value="PROKAR_LIPOPROTEIN"/>
    <property type="match status" value="1"/>
</dbReference>
<keyword evidence="2" id="KW-0732">Signal</keyword>
<evidence type="ECO:0000256" key="1">
    <source>
        <dbReference type="SAM" id="MobiDB-lite"/>
    </source>
</evidence>
<dbReference type="EMBL" id="JTDY01002208">
    <property type="protein sequence ID" value="KOB71878.1"/>
    <property type="molecule type" value="Genomic_DNA"/>
</dbReference>
<name>A0A0L7L8L9_OPEBR</name>
<organism evidence="3 4">
    <name type="scientific">Operophtera brumata</name>
    <name type="common">Winter moth</name>
    <name type="synonym">Phalaena brumata</name>
    <dbReference type="NCBI Taxonomy" id="104452"/>
    <lineage>
        <taxon>Eukaryota</taxon>
        <taxon>Metazoa</taxon>
        <taxon>Ecdysozoa</taxon>
        <taxon>Arthropoda</taxon>
        <taxon>Hexapoda</taxon>
        <taxon>Insecta</taxon>
        <taxon>Pterygota</taxon>
        <taxon>Neoptera</taxon>
        <taxon>Endopterygota</taxon>
        <taxon>Lepidoptera</taxon>
        <taxon>Glossata</taxon>
        <taxon>Ditrysia</taxon>
        <taxon>Geometroidea</taxon>
        <taxon>Geometridae</taxon>
        <taxon>Larentiinae</taxon>
        <taxon>Operophtera</taxon>
    </lineage>
</organism>
<sequence length="101" mass="10850">MLKFEYNCIKSEALLLAAVTLGCCVSAPQGSVQGGVQGGAQVPPGVPHSTAPPAGVGGVRRFNNEYTRGRGYRDWRTRGDPTLINSLWRSRQPLGIRKQLG</sequence>
<evidence type="ECO:0000313" key="4">
    <source>
        <dbReference type="Proteomes" id="UP000037510"/>
    </source>
</evidence>
<dbReference type="AlphaFoldDB" id="A0A0L7L8L9"/>
<feature type="signal peptide" evidence="2">
    <location>
        <begin position="1"/>
        <end position="26"/>
    </location>
</feature>
<comment type="caution">
    <text evidence="3">The sequence shown here is derived from an EMBL/GenBank/DDBJ whole genome shotgun (WGS) entry which is preliminary data.</text>
</comment>
<evidence type="ECO:0000313" key="3">
    <source>
        <dbReference type="EMBL" id="KOB71878.1"/>
    </source>
</evidence>
<gene>
    <name evidence="3" type="ORF">OBRU01_13026</name>
</gene>